<evidence type="ECO:0000313" key="2">
    <source>
        <dbReference type="Proteomes" id="UP000694861"/>
    </source>
</evidence>
<evidence type="ECO:0000256" key="1">
    <source>
        <dbReference type="SAM" id="MobiDB-lite"/>
    </source>
</evidence>
<protein>
    <submittedName>
        <fullName evidence="3">Uncharacterized protein LOC103337818</fullName>
    </submittedName>
</protein>
<sequence>MARNLAVLMRQLLGNRNNPCAAGLLHHLHQKSIQNLTSIRNTTPSSPQTIDIRSASKPFSHYSIHTPNLQFLQQRRCLSSSSFSLSESESDSDSINLLSGPSNLFVIETLVMHYEALEKLKMIVCLRFSTTLHPGAGLPNGPLDIFGDRKAPESSLDKLEIHKTPTFHCYLKGERVDELAGASARHWKKRLENVYNPSGMKKRKRRRQGKKDENDGGLVQVLPSRFPETSLPGVLSSLQGSTNAGTCRFGMWAFAKGMLLCQENRQRISKLEGRESKLEWLKHEMAEK</sequence>
<gene>
    <name evidence="3" type="primary">LOC103337818</name>
</gene>
<accession>A0ABM1LUC4</accession>
<reference evidence="2" key="1">
    <citation type="journal article" date="2012" name="Nat. Commun.">
        <title>The genome of Prunus mume.</title>
        <authorList>
            <person name="Zhang Q."/>
            <person name="Chen W."/>
            <person name="Sun L."/>
            <person name="Zhao F."/>
            <person name="Huang B."/>
            <person name="Yang W."/>
            <person name="Tao Y."/>
            <person name="Wang J."/>
            <person name="Yuan Z."/>
            <person name="Fan G."/>
            <person name="Xing Z."/>
            <person name="Han C."/>
            <person name="Pan H."/>
            <person name="Zhong X."/>
            <person name="Shi W."/>
            <person name="Liang X."/>
            <person name="Du D."/>
            <person name="Sun F."/>
            <person name="Xu Z."/>
            <person name="Hao R."/>
            <person name="Lv T."/>
            <person name="Lv Y."/>
            <person name="Zheng Z."/>
            <person name="Sun M."/>
            <person name="Luo L."/>
            <person name="Cai M."/>
            <person name="Gao Y."/>
            <person name="Wang J."/>
            <person name="Yin Y."/>
            <person name="Xu X."/>
            <person name="Cheng T."/>
            <person name="Wang J."/>
        </authorList>
    </citation>
    <scope>NUCLEOTIDE SEQUENCE [LARGE SCALE GENOMIC DNA]</scope>
</reference>
<dbReference type="RefSeq" id="XP_016651001.1">
    <property type="nucleotide sequence ID" value="XM_016795515.1"/>
</dbReference>
<dbReference type="Proteomes" id="UP000694861">
    <property type="component" value="Linkage group LG7"/>
</dbReference>
<keyword evidence="2" id="KW-1185">Reference proteome</keyword>
<organism evidence="2 3">
    <name type="scientific">Prunus mume</name>
    <name type="common">Japanese apricot</name>
    <name type="synonym">Armeniaca mume</name>
    <dbReference type="NCBI Taxonomy" id="102107"/>
    <lineage>
        <taxon>Eukaryota</taxon>
        <taxon>Viridiplantae</taxon>
        <taxon>Streptophyta</taxon>
        <taxon>Embryophyta</taxon>
        <taxon>Tracheophyta</taxon>
        <taxon>Spermatophyta</taxon>
        <taxon>Magnoliopsida</taxon>
        <taxon>eudicotyledons</taxon>
        <taxon>Gunneridae</taxon>
        <taxon>Pentapetalae</taxon>
        <taxon>rosids</taxon>
        <taxon>fabids</taxon>
        <taxon>Rosales</taxon>
        <taxon>Rosaceae</taxon>
        <taxon>Amygdaloideae</taxon>
        <taxon>Amygdaleae</taxon>
        <taxon>Prunus</taxon>
    </lineage>
</organism>
<proteinExistence type="predicted"/>
<feature type="region of interest" description="Disordered" evidence="1">
    <location>
        <begin position="195"/>
        <end position="220"/>
    </location>
</feature>
<evidence type="ECO:0000313" key="3">
    <source>
        <dbReference type="RefSeq" id="XP_016651001.1"/>
    </source>
</evidence>
<dbReference type="GeneID" id="103337818"/>
<name>A0ABM1LUC4_PRUMU</name>
<reference evidence="3" key="2">
    <citation type="submission" date="2025-08" db="UniProtKB">
        <authorList>
            <consortium name="RefSeq"/>
        </authorList>
    </citation>
    <scope>IDENTIFICATION</scope>
</reference>
<feature type="compositionally biased region" description="Basic residues" evidence="1">
    <location>
        <begin position="200"/>
        <end position="209"/>
    </location>
</feature>